<dbReference type="GO" id="GO:0043111">
    <property type="term" value="P:replication fork arrest"/>
    <property type="evidence" value="ECO:0007669"/>
    <property type="project" value="TreeGrafter"/>
</dbReference>
<evidence type="ECO:0000256" key="9">
    <source>
        <dbReference type="SAM" id="MobiDB-lite"/>
    </source>
</evidence>
<feature type="domain" description="Chromosome segregation in meiosis protein 3" evidence="10">
    <location>
        <begin position="42"/>
        <end position="124"/>
    </location>
</feature>
<feature type="region of interest" description="Disordered" evidence="9">
    <location>
        <begin position="1"/>
        <end position="28"/>
    </location>
</feature>
<dbReference type="InterPro" id="IPR040038">
    <property type="entry name" value="TIPIN/Csm3/Swi3"/>
</dbReference>
<dbReference type="AlphaFoldDB" id="A0A060TEE0"/>
<sequence length="241" mass="27278">MEDIDEPLDSYEPAVPEETTEQNDALAVDDSTVAKKRRVYAKLDDNRLLSDKGIRYVATRMPNKIKFKGKGHEKGDLDRLLSAYQLWAHALFPKANFSDFIYLARRAGNSKMVKVHRRQIINQDRDGVPIDSLGSHERPESTEDEIDGVRESRKSSDPRSSISRENTTAPEPKNSGEEGDLFVDDDYDIWQVSSPEPEPRNDTSKDTSNNADQQHPDDDDGIPDDDELQELQEQALADMGF</sequence>
<dbReference type="GO" id="GO:0031297">
    <property type="term" value="P:replication fork processing"/>
    <property type="evidence" value="ECO:0007669"/>
    <property type="project" value="UniProtKB-UniRule"/>
</dbReference>
<evidence type="ECO:0000313" key="11">
    <source>
        <dbReference type="EMBL" id="CDP37571.1"/>
    </source>
</evidence>
<comment type="subcellular location">
    <subcellularLocation>
        <location evidence="1 8">Nucleus</location>
    </subcellularLocation>
</comment>
<proteinExistence type="inferred from homology"/>
<dbReference type="PANTHER" id="PTHR13220">
    <property type="entry name" value="TIMELESS INTERACTING-RELATED"/>
    <property type="match status" value="1"/>
</dbReference>
<dbReference type="EMBL" id="HG937694">
    <property type="protein sequence ID" value="CDP37571.1"/>
    <property type="molecule type" value="Genomic_DNA"/>
</dbReference>
<dbReference type="GO" id="GO:0003677">
    <property type="term" value="F:DNA binding"/>
    <property type="evidence" value="ECO:0007669"/>
    <property type="project" value="TreeGrafter"/>
</dbReference>
<name>A0A060TEE0_BLAAD</name>
<dbReference type="GO" id="GO:0031298">
    <property type="term" value="C:replication fork protection complex"/>
    <property type="evidence" value="ECO:0007669"/>
    <property type="project" value="TreeGrafter"/>
</dbReference>
<evidence type="ECO:0000256" key="1">
    <source>
        <dbReference type="ARBA" id="ARBA00004123"/>
    </source>
</evidence>
<feature type="compositionally biased region" description="Acidic residues" evidence="9">
    <location>
        <begin position="177"/>
        <end position="188"/>
    </location>
</feature>
<comment type="subunit">
    <text evidence="3">Component of the fork protection complex (FPC) consisting of TOF1 and CSM3.</text>
</comment>
<keyword evidence="5" id="KW-0236">DNA replication inhibitor</keyword>
<accession>A0A060TEE0</accession>
<evidence type="ECO:0000259" key="10">
    <source>
        <dbReference type="Pfam" id="PF07962"/>
    </source>
</evidence>
<dbReference type="PANTHER" id="PTHR13220:SF11">
    <property type="entry name" value="TIMELESS-INTERACTING PROTEIN"/>
    <property type="match status" value="1"/>
</dbReference>
<feature type="compositionally biased region" description="Basic and acidic residues" evidence="9">
    <location>
        <begin position="124"/>
        <end position="157"/>
    </location>
</feature>
<reference evidence="11" key="1">
    <citation type="submission" date="2014-02" db="EMBL/GenBank/DDBJ databases">
        <authorList>
            <person name="Genoscope - CEA"/>
        </authorList>
    </citation>
    <scope>NUCLEOTIDE SEQUENCE</scope>
    <source>
        <strain evidence="11">LS3</strain>
    </source>
</reference>
<evidence type="ECO:0000256" key="2">
    <source>
        <dbReference type="ARBA" id="ARBA00006075"/>
    </source>
</evidence>
<evidence type="ECO:0000256" key="8">
    <source>
        <dbReference type="RuleBase" id="RU366049"/>
    </source>
</evidence>
<dbReference type="GO" id="GO:0000076">
    <property type="term" value="P:DNA replication checkpoint signaling"/>
    <property type="evidence" value="ECO:0007669"/>
    <property type="project" value="UniProtKB-UniRule"/>
</dbReference>
<feature type="region of interest" description="Disordered" evidence="9">
    <location>
        <begin position="124"/>
        <end position="241"/>
    </location>
</feature>
<evidence type="ECO:0000256" key="6">
    <source>
        <dbReference type="ARBA" id="ARBA00023242"/>
    </source>
</evidence>
<evidence type="ECO:0000256" key="3">
    <source>
        <dbReference type="ARBA" id="ARBA00011217"/>
    </source>
</evidence>
<evidence type="ECO:0000256" key="7">
    <source>
        <dbReference type="ARBA" id="ARBA00023306"/>
    </source>
</evidence>
<evidence type="ECO:0000256" key="4">
    <source>
        <dbReference type="ARBA" id="ARBA00022763"/>
    </source>
</evidence>
<protein>
    <recommendedName>
        <fullName evidence="8">Chromosome segregation in meiosis protein</fullName>
    </recommendedName>
</protein>
<comment type="function">
    <text evidence="8">Plays an important role in the control of DNA replication and the maintenance of replication fork stability.</text>
</comment>
<keyword evidence="7 8" id="KW-0131">Cell cycle</keyword>
<reference evidence="11" key="2">
    <citation type="submission" date="2014-06" db="EMBL/GenBank/DDBJ databases">
        <title>The complete genome of Blastobotrys (Arxula) adeninivorans LS3 - a yeast of biotechnological interest.</title>
        <authorList>
            <person name="Kunze G."/>
            <person name="Gaillardin C."/>
            <person name="Czernicka M."/>
            <person name="Durrens P."/>
            <person name="Martin T."/>
            <person name="Boer E."/>
            <person name="Gabaldon T."/>
            <person name="Cruz J."/>
            <person name="Talla E."/>
            <person name="Marck C."/>
            <person name="Goffeau A."/>
            <person name="Barbe V."/>
            <person name="Baret P."/>
            <person name="Baronian K."/>
            <person name="Beier S."/>
            <person name="Bleykasten C."/>
            <person name="Bode R."/>
            <person name="Casaregola S."/>
            <person name="Despons L."/>
            <person name="Fairhead C."/>
            <person name="Giersberg M."/>
            <person name="Gierski P."/>
            <person name="Hahnel U."/>
            <person name="Hartmann A."/>
            <person name="Jankowska D."/>
            <person name="Jubin C."/>
            <person name="Jung P."/>
            <person name="Lafontaine I."/>
            <person name="Leh-Louis V."/>
            <person name="Lemaire M."/>
            <person name="Marcet-Houben M."/>
            <person name="Mascher M."/>
            <person name="Morel G."/>
            <person name="Richard G.-F."/>
            <person name="Riechen J."/>
            <person name="Sacerdot C."/>
            <person name="Sarkar A."/>
            <person name="Savel G."/>
            <person name="Schacherer J."/>
            <person name="Sherman D."/>
            <person name="Straub M.-L."/>
            <person name="Stein N."/>
            <person name="Thierry A."/>
            <person name="Trautwein-Schult A."/>
            <person name="Westhof E."/>
            <person name="Worch S."/>
            <person name="Dujon B."/>
            <person name="Souciet J.-L."/>
            <person name="Wincker P."/>
            <person name="Scholz U."/>
            <person name="Neuveglise N."/>
        </authorList>
    </citation>
    <scope>NUCLEOTIDE SEQUENCE</scope>
    <source>
        <strain evidence="11">LS3</strain>
    </source>
</reference>
<dbReference type="InterPro" id="IPR012923">
    <property type="entry name" value="Csm3"/>
</dbReference>
<evidence type="ECO:0000256" key="5">
    <source>
        <dbReference type="ARBA" id="ARBA00022880"/>
    </source>
</evidence>
<dbReference type="GO" id="GO:0006974">
    <property type="term" value="P:DNA damage response"/>
    <property type="evidence" value="ECO:0007669"/>
    <property type="project" value="UniProtKB-KW"/>
</dbReference>
<dbReference type="Pfam" id="PF07962">
    <property type="entry name" value="Swi3"/>
    <property type="match status" value="1"/>
</dbReference>
<keyword evidence="6 8" id="KW-0539">Nucleus</keyword>
<organism evidence="11">
    <name type="scientific">Blastobotrys adeninivorans</name>
    <name type="common">Yeast</name>
    <name type="synonym">Arxula adeninivorans</name>
    <dbReference type="NCBI Taxonomy" id="409370"/>
    <lineage>
        <taxon>Eukaryota</taxon>
        <taxon>Fungi</taxon>
        <taxon>Dikarya</taxon>
        <taxon>Ascomycota</taxon>
        <taxon>Saccharomycotina</taxon>
        <taxon>Dipodascomycetes</taxon>
        <taxon>Dipodascales</taxon>
        <taxon>Trichomonascaceae</taxon>
        <taxon>Blastobotrys</taxon>
    </lineage>
</organism>
<feature type="compositionally biased region" description="Acidic residues" evidence="9">
    <location>
        <begin position="217"/>
        <end position="230"/>
    </location>
</feature>
<comment type="similarity">
    <text evidence="2 8">Belongs to the CSM3 family.</text>
</comment>
<dbReference type="PhylomeDB" id="A0A060TEE0"/>
<keyword evidence="4 8" id="KW-0227">DNA damage</keyword>
<gene>
    <name evidence="11" type="ORF">GNLVRS02_ARAD1D14498g</name>
</gene>